<dbReference type="EMBL" id="CP038254">
    <property type="protein sequence ID" value="QBR84754.1"/>
    <property type="molecule type" value="Genomic_DNA"/>
</dbReference>
<sequence>MMPDKIPKPLQDFLDEVNKGKSSYTPVDVRMQSEKVAAIFALPKLELPLIINRFFHYSDHLIPVRIYHPKPEISLPVILHFHGGGHVAGSLETHDAICRRIAKSSECIVIAVDYRLAPEFPYPAGLEDCFAAFEVRAKILKDIHVDVNQVFLMGDSAGGNLALSVCHKAKKKGDQQIQGLVLIYPSVDFTMQYDSIHRNGQGYLLTQEKIKWYFEHYFAKGGDRLQASPINFDHLELLPPIYIAVAEYDPLYDEELAFAEKVKNLNVPITLENFKGMIHAFAQLEKLVPEQVMRLVDSIGSFIKRQKANR</sequence>
<accession>A0AAX1EI96</accession>
<dbReference type="Gene3D" id="3.40.50.1820">
    <property type="entry name" value="alpha/beta hydrolase"/>
    <property type="match status" value="1"/>
</dbReference>
<dbReference type="PANTHER" id="PTHR48081:SF8">
    <property type="entry name" value="ALPHA_BETA HYDROLASE FOLD-3 DOMAIN-CONTAINING PROTEIN-RELATED"/>
    <property type="match status" value="1"/>
</dbReference>
<evidence type="ECO:0000259" key="2">
    <source>
        <dbReference type="Pfam" id="PF07859"/>
    </source>
</evidence>
<dbReference type="InterPro" id="IPR050300">
    <property type="entry name" value="GDXG_lipolytic_enzyme"/>
</dbReference>
<evidence type="ECO:0000313" key="3">
    <source>
        <dbReference type="EMBL" id="QBR84754.1"/>
    </source>
</evidence>
<organism evidence="3 4">
    <name type="scientific">Legionella israelensis</name>
    <dbReference type="NCBI Taxonomy" id="454"/>
    <lineage>
        <taxon>Bacteria</taxon>
        <taxon>Pseudomonadati</taxon>
        <taxon>Pseudomonadota</taxon>
        <taxon>Gammaproteobacteria</taxon>
        <taxon>Legionellales</taxon>
        <taxon>Legionellaceae</taxon>
        <taxon>Legionella</taxon>
    </lineage>
</organism>
<dbReference type="GO" id="GO:0016787">
    <property type="term" value="F:hydrolase activity"/>
    <property type="evidence" value="ECO:0007669"/>
    <property type="project" value="UniProtKB-KW"/>
</dbReference>
<keyword evidence="1 3" id="KW-0378">Hydrolase</keyword>
<proteinExistence type="predicted"/>
<dbReference type="PANTHER" id="PTHR48081">
    <property type="entry name" value="AB HYDROLASE SUPERFAMILY PROTEIN C4A8.06C"/>
    <property type="match status" value="1"/>
</dbReference>
<dbReference type="SUPFAM" id="SSF53474">
    <property type="entry name" value="alpha/beta-Hydrolases"/>
    <property type="match status" value="1"/>
</dbReference>
<evidence type="ECO:0000256" key="1">
    <source>
        <dbReference type="ARBA" id="ARBA00022801"/>
    </source>
</evidence>
<evidence type="ECO:0000313" key="4">
    <source>
        <dbReference type="Proteomes" id="UP000295517"/>
    </source>
</evidence>
<dbReference type="InterPro" id="IPR013094">
    <property type="entry name" value="AB_hydrolase_3"/>
</dbReference>
<dbReference type="AlphaFoldDB" id="A0AAX1EI96"/>
<name>A0AAX1EI96_9GAMM</name>
<dbReference type="Proteomes" id="UP000295517">
    <property type="component" value="Chromosome"/>
</dbReference>
<reference evidence="3 4" key="1">
    <citation type="submission" date="2019-03" db="EMBL/GenBank/DDBJ databases">
        <title>Diverse conjugative elements silence natural transformation in Legionella species.</title>
        <authorList>
            <person name="Durieux I."/>
            <person name="Ginevra C."/>
            <person name="Attaiech L."/>
            <person name="Picq K."/>
            <person name="Juan P.A."/>
            <person name="Jarraud S."/>
            <person name="Charpentier X."/>
        </authorList>
    </citation>
    <scope>NUCLEOTIDE SEQUENCE [LARGE SCALE GENOMIC DNA]</scope>
    <source>
        <strain evidence="3 4">HL-0427-4011</strain>
    </source>
</reference>
<protein>
    <submittedName>
        <fullName evidence="3">Alpha/beta hydrolase</fullName>
    </submittedName>
</protein>
<dbReference type="Pfam" id="PF07859">
    <property type="entry name" value="Abhydrolase_3"/>
    <property type="match status" value="1"/>
</dbReference>
<gene>
    <name evidence="3" type="ORF">E3983_10560</name>
</gene>
<dbReference type="InterPro" id="IPR029058">
    <property type="entry name" value="AB_hydrolase_fold"/>
</dbReference>
<feature type="domain" description="Alpha/beta hydrolase fold-3" evidence="2">
    <location>
        <begin position="78"/>
        <end position="282"/>
    </location>
</feature>